<evidence type="ECO:0000256" key="2">
    <source>
        <dbReference type="ARBA" id="ARBA00022801"/>
    </source>
</evidence>
<dbReference type="GO" id="GO:0008422">
    <property type="term" value="F:beta-glucosidase activity"/>
    <property type="evidence" value="ECO:0007669"/>
    <property type="project" value="TreeGrafter"/>
</dbReference>
<evidence type="ECO:0000256" key="3">
    <source>
        <dbReference type="ARBA" id="ARBA00023295"/>
    </source>
</evidence>
<reference evidence="5" key="1">
    <citation type="journal article" date="2019" name="Science">
        <title>Mutation of a bHLH transcription factor allowed almond domestication.</title>
        <authorList>
            <person name="Sanchez-Perez R."/>
            <person name="Pavan S."/>
            <person name="Mazzeo R."/>
            <person name="Moldovan C."/>
            <person name="Aiese Cigliano R."/>
            <person name="Del Cueto J."/>
            <person name="Ricciardi F."/>
            <person name="Lotti C."/>
            <person name="Ricciardi L."/>
            <person name="Dicenta F."/>
            <person name="Lopez-Marques R.L."/>
            <person name="Lindberg Moller B."/>
        </authorList>
    </citation>
    <scope>NUCLEOTIDE SEQUENCE</scope>
</reference>
<dbReference type="AlphaFoldDB" id="A0A4Y1RLW1"/>
<comment type="similarity">
    <text evidence="1 4">Belongs to the glycosyl hydrolase 1 family.</text>
</comment>
<dbReference type="EMBL" id="AP019302">
    <property type="protein sequence ID" value="BBH05244.1"/>
    <property type="molecule type" value="Genomic_DNA"/>
</dbReference>
<proteinExistence type="inferred from homology"/>
<organism evidence="5">
    <name type="scientific">Prunus dulcis</name>
    <name type="common">Almond</name>
    <name type="synonym">Amygdalus dulcis</name>
    <dbReference type="NCBI Taxonomy" id="3755"/>
    <lineage>
        <taxon>Eukaryota</taxon>
        <taxon>Viridiplantae</taxon>
        <taxon>Streptophyta</taxon>
        <taxon>Embryophyta</taxon>
        <taxon>Tracheophyta</taxon>
        <taxon>Spermatophyta</taxon>
        <taxon>Magnoliopsida</taxon>
        <taxon>eudicotyledons</taxon>
        <taxon>Gunneridae</taxon>
        <taxon>Pentapetalae</taxon>
        <taxon>rosids</taxon>
        <taxon>fabids</taxon>
        <taxon>Rosales</taxon>
        <taxon>Rosaceae</taxon>
        <taxon>Amygdaloideae</taxon>
        <taxon>Amygdaleae</taxon>
        <taxon>Prunus</taxon>
    </lineage>
</organism>
<protein>
    <submittedName>
        <fullName evidence="5">Uncharacterized protein</fullName>
    </submittedName>
</protein>
<evidence type="ECO:0000313" key="5">
    <source>
        <dbReference type="EMBL" id="BBH05244.1"/>
    </source>
</evidence>
<dbReference type="PANTHER" id="PTHR10353">
    <property type="entry name" value="GLYCOSYL HYDROLASE"/>
    <property type="match status" value="1"/>
</dbReference>
<dbReference type="InterPro" id="IPR017853">
    <property type="entry name" value="GH"/>
</dbReference>
<sequence length="74" mass="8436">MLFAEPLISGDYPQSMRSLVGRKLPKFTKEQSRSLIGLFDFLGLNYYAGYYASDSPQNNSVYAIYKTDVDIQEI</sequence>
<dbReference type="InterPro" id="IPR001360">
    <property type="entry name" value="Glyco_hydro_1"/>
</dbReference>
<name>A0A4Y1RLW1_PRUDU</name>
<keyword evidence="2" id="KW-0378">Hydrolase</keyword>
<dbReference type="GO" id="GO:0005975">
    <property type="term" value="P:carbohydrate metabolic process"/>
    <property type="evidence" value="ECO:0007669"/>
    <property type="project" value="InterPro"/>
</dbReference>
<dbReference type="Pfam" id="PF00232">
    <property type="entry name" value="Glyco_hydro_1"/>
    <property type="match status" value="1"/>
</dbReference>
<dbReference type="PANTHER" id="PTHR10353:SF137">
    <property type="entry name" value="MYROSINASE 3-RELATED"/>
    <property type="match status" value="1"/>
</dbReference>
<dbReference type="Gene3D" id="3.20.20.80">
    <property type="entry name" value="Glycosidases"/>
    <property type="match status" value="1"/>
</dbReference>
<dbReference type="SUPFAM" id="SSF51445">
    <property type="entry name" value="(Trans)glycosidases"/>
    <property type="match status" value="1"/>
</dbReference>
<keyword evidence="3" id="KW-0326">Glycosidase</keyword>
<accession>A0A4Y1RLW1</accession>
<evidence type="ECO:0000256" key="1">
    <source>
        <dbReference type="ARBA" id="ARBA00010838"/>
    </source>
</evidence>
<evidence type="ECO:0000256" key="4">
    <source>
        <dbReference type="RuleBase" id="RU003690"/>
    </source>
</evidence>
<gene>
    <name evidence="5" type="ORF">Prudu_016579</name>
</gene>